<reference evidence="2 3" key="1">
    <citation type="submission" date="2022-11" db="EMBL/GenBank/DDBJ databases">
        <title>Whole genome sequence of Eschrichtius robustus ER-17-0199.</title>
        <authorList>
            <person name="Bruniche-Olsen A."/>
            <person name="Black A.N."/>
            <person name="Fields C.J."/>
            <person name="Walden K."/>
            <person name="Dewoody J.A."/>
        </authorList>
    </citation>
    <scope>NUCLEOTIDE SEQUENCE [LARGE SCALE GENOMIC DNA]</scope>
    <source>
        <strain evidence="2">ER-17-0199</strain>
        <tissue evidence="2">Blubber</tissue>
    </source>
</reference>
<dbReference type="Proteomes" id="UP001159641">
    <property type="component" value="Unassembled WGS sequence"/>
</dbReference>
<keyword evidence="3" id="KW-1185">Reference proteome</keyword>
<proteinExistence type="predicted"/>
<dbReference type="AlphaFoldDB" id="A0AB34H748"/>
<protein>
    <submittedName>
        <fullName evidence="2">Uncharacterized protein</fullName>
    </submittedName>
</protein>
<name>A0AB34H748_ESCRO</name>
<evidence type="ECO:0000256" key="1">
    <source>
        <dbReference type="SAM" id="MobiDB-lite"/>
    </source>
</evidence>
<sequence length="120" mass="12060">MANVSKKVSWSGRDVDDDEAAPLLRRTARPGAPAGEATPLLNGAGPAAVRAVSPGRGGPGRVRAAVAGAGSRAREDAANPCSGSPSGRGGNAPRVPLGKRQGELGTWAPGFWSPGRRSAR</sequence>
<feature type="compositionally biased region" description="Low complexity" evidence="1">
    <location>
        <begin position="61"/>
        <end position="71"/>
    </location>
</feature>
<gene>
    <name evidence="2" type="ORF">J1605_006014</name>
</gene>
<feature type="region of interest" description="Disordered" evidence="1">
    <location>
        <begin position="1"/>
        <end position="120"/>
    </location>
</feature>
<dbReference type="EMBL" id="JAIQCJ010001983">
    <property type="protein sequence ID" value="KAJ8786525.1"/>
    <property type="molecule type" value="Genomic_DNA"/>
</dbReference>
<organism evidence="2 3">
    <name type="scientific">Eschrichtius robustus</name>
    <name type="common">California gray whale</name>
    <name type="synonym">Eschrichtius gibbosus</name>
    <dbReference type="NCBI Taxonomy" id="9764"/>
    <lineage>
        <taxon>Eukaryota</taxon>
        <taxon>Metazoa</taxon>
        <taxon>Chordata</taxon>
        <taxon>Craniata</taxon>
        <taxon>Vertebrata</taxon>
        <taxon>Euteleostomi</taxon>
        <taxon>Mammalia</taxon>
        <taxon>Eutheria</taxon>
        <taxon>Laurasiatheria</taxon>
        <taxon>Artiodactyla</taxon>
        <taxon>Whippomorpha</taxon>
        <taxon>Cetacea</taxon>
        <taxon>Mysticeti</taxon>
        <taxon>Eschrichtiidae</taxon>
        <taxon>Eschrichtius</taxon>
    </lineage>
</organism>
<comment type="caution">
    <text evidence="2">The sequence shown here is derived from an EMBL/GenBank/DDBJ whole genome shotgun (WGS) entry which is preliminary data.</text>
</comment>
<evidence type="ECO:0000313" key="3">
    <source>
        <dbReference type="Proteomes" id="UP001159641"/>
    </source>
</evidence>
<accession>A0AB34H748</accession>
<evidence type="ECO:0000313" key="2">
    <source>
        <dbReference type="EMBL" id="KAJ8786525.1"/>
    </source>
</evidence>